<dbReference type="RefSeq" id="WP_324181972.1">
    <property type="nucleotide sequence ID" value="NZ_BAABAW010000006.1"/>
</dbReference>
<reference evidence="1 2" key="1">
    <citation type="journal article" date="2013" name="Int. J. Syst. Evol. Microbiol.">
        <title>Aquimarina gracilis sp. nov., isolated from the gut microflora of a mussel, Mytilus coruscus, and emended description of Aquimarina spongiae.</title>
        <authorList>
            <person name="Park S.C."/>
            <person name="Choe H.N."/>
            <person name="Baik K.S."/>
            <person name="Seong C.N."/>
        </authorList>
    </citation>
    <scope>NUCLEOTIDE SEQUENCE [LARGE SCALE GENOMIC DNA]</scope>
    <source>
        <strain evidence="1 2">PSC32</strain>
    </source>
</reference>
<dbReference type="Proteomes" id="UP001327027">
    <property type="component" value="Unassembled WGS sequence"/>
</dbReference>
<keyword evidence="2" id="KW-1185">Reference proteome</keyword>
<comment type="caution">
    <text evidence="1">The sequence shown here is derived from an EMBL/GenBank/DDBJ whole genome shotgun (WGS) entry which is preliminary data.</text>
</comment>
<protein>
    <recommendedName>
        <fullName evidence="3">SpoIIAA-like protein</fullName>
    </recommendedName>
</protein>
<accession>A0ABU6A1D2</accession>
<evidence type="ECO:0000313" key="1">
    <source>
        <dbReference type="EMBL" id="MEB3347948.1"/>
    </source>
</evidence>
<proteinExistence type="predicted"/>
<organism evidence="1 2">
    <name type="scientific">Aquimarina gracilis</name>
    <dbReference type="NCBI Taxonomy" id="874422"/>
    <lineage>
        <taxon>Bacteria</taxon>
        <taxon>Pseudomonadati</taxon>
        <taxon>Bacteroidota</taxon>
        <taxon>Flavobacteriia</taxon>
        <taxon>Flavobacteriales</taxon>
        <taxon>Flavobacteriaceae</taxon>
        <taxon>Aquimarina</taxon>
    </lineage>
</organism>
<name>A0ABU6A1D2_9FLAO</name>
<gene>
    <name evidence="1" type="ORF">U6A24_20910</name>
</gene>
<evidence type="ECO:0000313" key="2">
    <source>
        <dbReference type="Proteomes" id="UP001327027"/>
    </source>
</evidence>
<dbReference type="EMBL" id="JAYKLX010000011">
    <property type="protein sequence ID" value="MEB3347948.1"/>
    <property type="molecule type" value="Genomic_DNA"/>
</dbReference>
<evidence type="ECO:0008006" key="3">
    <source>
        <dbReference type="Google" id="ProtNLM"/>
    </source>
</evidence>
<sequence>MITSYDLGFGQMDIYDDYVITIMNEGIIVLPEYNDIFLKIVDKHFKNKAFVYITHRINSYSVDPTIYLETAKINNLVGFAVVSNDPIQKMQTKLEKTFFGKNFCQFNTMQDAIHWKEEIIKKEID</sequence>